<dbReference type="PANTHER" id="PTHR45453">
    <property type="entry name" value="PHOSPHATE REGULON SENSOR PROTEIN PHOR"/>
    <property type="match status" value="1"/>
</dbReference>
<dbReference type="EMBL" id="CAEZSM010000004">
    <property type="protein sequence ID" value="CAB4533651.1"/>
    <property type="molecule type" value="Genomic_DNA"/>
</dbReference>
<dbReference type="InterPro" id="IPR050351">
    <property type="entry name" value="BphY/WalK/GraS-like"/>
</dbReference>
<dbReference type="GO" id="GO:0016036">
    <property type="term" value="P:cellular response to phosphate starvation"/>
    <property type="evidence" value="ECO:0007669"/>
    <property type="project" value="TreeGrafter"/>
</dbReference>
<dbReference type="SUPFAM" id="SSF47384">
    <property type="entry name" value="Homodimeric domain of signal transducing histidine kinase"/>
    <property type="match status" value="1"/>
</dbReference>
<dbReference type="InterPro" id="IPR003594">
    <property type="entry name" value="HATPase_dom"/>
</dbReference>
<dbReference type="SUPFAM" id="SSF55874">
    <property type="entry name" value="ATPase domain of HSP90 chaperone/DNA topoisomerase II/histidine kinase"/>
    <property type="match status" value="1"/>
</dbReference>
<dbReference type="SMART" id="SM00388">
    <property type="entry name" value="HisKA"/>
    <property type="match status" value="1"/>
</dbReference>
<dbReference type="InterPro" id="IPR004358">
    <property type="entry name" value="Sig_transdc_His_kin-like_C"/>
</dbReference>
<keyword evidence="4" id="KW-0808">Transferase</keyword>
<dbReference type="GO" id="GO:0005886">
    <property type="term" value="C:plasma membrane"/>
    <property type="evidence" value="ECO:0007669"/>
    <property type="project" value="TreeGrafter"/>
</dbReference>
<dbReference type="Pfam" id="PF02518">
    <property type="entry name" value="HATPase_c"/>
    <property type="match status" value="1"/>
</dbReference>
<evidence type="ECO:0000259" key="8">
    <source>
        <dbReference type="PROSITE" id="PS50109"/>
    </source>
</evidence>
<keyword evidence="7" id="KW-1133">Transmembrane helix</keyword>
<feature type="transmembrane region" description="Helical" evidence="7">
    <location>
        <begin position="12"/>
        <end position="31"/>
    </location>
</feature>
<dbReference type="PANTHER" id="PTHR45453:SF1">
    <property type="entry name" value="PHOSPHATE REGULON SENSOR PROTEIN PHOR"/>
    <property type="match status" value="1"/>
</dbReference>
<evidence type="ECO:0000256" key="2">
    <source>
        <dbReference type="ARBA" id="ARBA00012438"/>
    </source>
</evidence>
<dbReference type="InterPro" id="IPR036890">
    <property type="entry name" value="HATPase_C_sf"/>
</dbReference>
<dbReference type="Gene3D" id="1.10.287.130">
    <property type="match status" value="1"/>
</dbReference>
<gene>
    <name evidence="9" type="ORF">UFOPK1438_00066</name>
</gene>
<comment type="catalytic activity">
    <reaction evidence="1">
        <text>ATP + protein L-histidine = ADP + protein N-phospho-L-histidine.</text>
        <dbReference type="EC" id="2.7.13.3"/>
    </reaction>
</comment>
<evidence type="ECO:0000256" key="3">
    <source>
        <dbReference type="ARBA" id="ARBA00022553"/>
    </source>
</evidence>
<dbReference type="CDD" id="cd00082">
    <property type="entry name" value="HisKA"/>
    <property type="match status" value="1"/>
</dbReference>
<dbReference type="AlphaFoldDB" id="A0A6J6B3W2"/>
<feature type="transmembrane region" description="Helical" evidence="7">
    <location>
        <begin position="148"/>
        <end position="167"/>
    </location>
</feature>
<sequence>MKIKFRQVIGAILLTSLISFLIGSFAIWGSYQSDLDVLDRNLNRVISEPLMHPQDAINEALASAEINSVDVAIAFITQSNERTILRESTQFSEMAINSKEIARALSRPIFLHGNQHIRAIAMELPENEYLLFGISTQDLDKNLRSNEVRLLTFILIANFLASLLIIWNSKRQRVRREKDQLQKMQEFLGDAAHELRTPLTVIKGYSELLAQKKMPTQEDERRAFERLESEISRMDTLISDLLLLAEIGETSTVTRSIFDLGELLNNHINDFKVISPAHPVTYICDEVMEYSGSQVHLQRLIQNALLNIDRHTPKDSPVIISLSSKGKEIHLLIEDGGPGLNESVYGEGIRSLRRFDRSRSRETGGSGLGMSIMNAVVVMHKGDFTLRKSSLGGLAIDIRLPISR</sequence>
<dbReference type="Gene3D" id="3.30.565.10">
    <property type="entry name" value="Histidine kinase-like ATPase, C-terminal domain"/>
    <property type="match status" value="1"/>
</dbReference>
<reference evidence="9" key="1">
    <citation type="submission" date="2020-05" db="EMBL/GenBank/DDBJ databases">
        <authorList>
            <person name="Chiriac C."/>
            <person name="Salcher M."/>
            <person name="Ghai R."/>
            <person name="Kavagutti S V."/>
        </authorList>
    </citation>
    <scope>NUCLEOTIDE SEQUENCE</scope>
</reference>
<keyword evidence="7" id="KW-0812">Transmembrane</keyword>
<evidence type="ECO:0000256" key="6">
    <source>
        <dbReference type="ARBA" id="ARBA00023012"/>
    </source>
</evidence>
<dbReference type="Pfam" id="PF00512">
    <property type="entry name" value="HisKA"/>
    <property type="match status" value="1"/>
</dbReference>
<proteinExistence type="predicted"/>
<evidence type="ECO:0000256" key="1">
    <source>
        <dbReference type="ARBA" id="ARBA00000085"/>
    </source>
</evidence>
<dbReference type="PROSITE" id="PS50109">
    <property type="entry name" value="HIS_KIN"/>
    <property type="match status" value="1"/>
</dbReference>
<dbReference type="PRINTS" id="PR00344">
    <property type="entry name" value="BCTRLSENSOR"/>
</dbReference>
<dbReference type="InterPro" id="IPR003661">
    <property type="entry name" value="HisK_dim/P_dom"/>
</dbReference>
<organism evidence="9">
    <name type="scientific">freshwater metagenome</name>
    <dbReference type="NCBI Taxonomy" id="449393"/>
    <lineage>
        <taxon>unclassified sequences</taxon>
        <taxon>metagenomes</taxon>
        <taxon>ecological metagenomes</taxon>
    </lineage>
</organism>
<evidence type="ECO:0000313" key="9">
    <source>
        <dbReference type="EMBL" id="CAB4533651.1"/>
    </source>
</evidence>
<evidence type="ECO:0000256" key="4">
    <source>
        <dbReference type="ARBA" id="ARBA00022679"/>
    </source>
</evidence>
<keyword evidence="3" id="KW-0597">Phosphoprotein</keyword>
<dbReference type="InterPro" id="IPR036097">
    <property type="entry name" value="HisK_dim/P_sf"/>
</dbReference>
<evidence type="ECO:0000256" key="5">
    <source>
        <dbReference type="ARBA" id="ARBA00022777"/>
    </source>
</evidence>
<feature type="domain" description="Histidine kinase" evidence="8">
    <location>
        <begin position="190"/>
        <end position="404"/>
    </location>
</feature>
<protein>
    <recommendedName>
        <fullName evidence="2">histidine kinase</fullName>
        <ecNumber evidence="2">2.7.13.3</ecNumber>
    </recommendedName>
</protein>
<dbReference type="EC" id="2.7.13.3" evidence="2"/>
<accession>A0A6J6B3W2</accession>
<dbReference type="SMART" id="SM00387">
    <property type="entry name" value="HATPase_c"/>
    <property type="match status" value="1"/>
</dbReference>
<dbReference type="InterPro" id="IPR005467">
    <property type="entry name" value="His_kinase_dom"/>
</dbReference>
<dbReference type="GO" id="GO:0000155">
    <property type="term" value="F:phosphorelay sensor kinase activity"/>
    <property type="evidence" value="ECO:0007669"/>
    <property type="project" value="InterPro"/>
</dbReference>
<name>A0A6J6B3W2_9ZZZZ</name>
<evidence type="ECO:0000256" key="7">
    <source>
        <dbReference type="SAM" id="Phobius"/>
    </source>
</evidence>
<keyword evidence="5" id="KW-0418">Kinase</keyword>
<keyword evidence="7" id="KW-0472">Membrane</keyword>
<dbReference type="GO" id="GO:0004721">
    <property type="term" value="F:phosphoprotein phosphatase activity"/>
    <property type="evidence" value="ECO:0007669"/>
    <property type="project" value="TreeGrafter"/>
</dbReference>
<dbReference type="FunFam" id="1.10.287.130:FF:000001">
    <property type="entry name" value="Two-component sensor histidine kinase"/>
    <property type="match status" value="1"/>
</dbReference>
<keyword evidence="6" id="KW-0902">Two-component regulatory system</keyword>